<dbReference type="PANTHER" id="PTHR10194">
    <property type="entry name" value="RAS GTPASE-ACTIVATING PROTEINS"/>
    <property type="match status" value="1"/>
</dbReference>
<dbReference type="STRING" id="45286.A0A0X8HW82"/>
<keyword evidence="2" id="KW-0597">Phosphoprotein</keyword>
<dbReference type="PROSITE" id="PS00509">
    <property type="entry name" value="RAS_GTPASE_ACTIV_1"/>
    <property type="match status" value="1"/>
</dbReference>
<dbReference type="GeneID" id="28726221"/>
<evidence type="ECO:0000259" key="4">
    <source>
        <dbReference type="PROSITE" id="PS50018"/>
    </source>
</evidence>
<dbReference type="GO" id="GO:0007165">
    <property type="term" value="P:signal transduction"/>
    <property type="evidence" value="ECO:0007669"/>
    <property type="project" value="UniProtKB-ARBA"/>
</dbReference>
<gene>
    <name evidence="5" type="ORF">AW171_hschr84915</name>
</gene>
<feature type="compositionally biased region" description="Low complexity" evidence="3">
    <location>
        <begin position="737"/>
        <end position="750"/>
    </location>
</feature>
<feature type="region of interest" description="Disordered" evidence="3">
    <location>
        <begin position="737"/>
        <end position="814"/>
    </location>
</feature>
<feature type="compositionally biased region" description="Low complexity" evidence="3">
    <location>
        <begin position="354"/>
        <end position="374"/>
    </location>
</feature>
<proteinExistence type="predicted"/>
<dbReference type="Pfam" id="PF00616">
    <property type="entry name" value="RasGAP"/>
    <property type="match status" value="1"/>
</dbReference>
<sequence>MTDTLYEHIFVQLKQLLPIESSMSTYAEIENEPFYVNARLALFNLGIVEGLETMIRHFLKLMDKIILKQGSGTERFNEDELNSLLVLLRLLNDIIEVCWQEYEYQQTSSESEKKRALKNHEKLYLQFSVGFATQRDYSHTISPPPMDPGIADTLIKVISNCKSSSHSQNLLRQIAGSLYRTGELAGRASVIEKESKGQNMTEYAKLLGNLDICNEALMRFIAAANSDQFYRYVEENIVAHSLQELPNSNSLVQYLDLFSYFFITDKNLPKFLELTSRMVAHFKNPVHREFLLTFVSQSIKMWLLSRPKEYLRVANDIVKNPNDPTVRRIVKESSYLFEEVYASFNVASILTEAPSTHPNSSSPTTSGTSTSLHSSMHDPLSSSRVVNGSLYSSTNTHTATKISSEDGLHSSSALASSDVATTYTSISKDVDDTENLTNLSVLRFLSCILMLHPQTFDEINSIRFKNIPDIITGDEISATSGQESDKDRVTSSQQFGDRPARPMSSLPLVANGSSRTKFLMTLIRILNGSQVVSDKALLDTLRTLILISRLSAAMFAYDKYTPPIYFSRRIFLVMCDSLQLCKEAPGRKHVLIAKCLSRHPVAHTKLQVDYFPVACSLEPVVFHQKIEEFLMEKREGLEHLRMVTEGLKIFFTLSQYETPKDQVVERAFVLLQRTAHEMSDILLRYSAVLDDRVNGIIDDLFEGLLVEDDSLDNVPSSDPDPTIPGFMDPFIPIESPKLSSHASSVPSSHSMATDKSDQPHYFSSPQLRPQMESPHAMRSHHSSSIMKRATGSPVDERLQRIVRPSSTATSTKSPFGFTYASEANSQASFQQSSTAAPLSSGHLSNENPEESILQTAREIMVNIYTSYEDTLHFYMRNPSSRNVSPIPVENLNAFVKPVFVGLIEEGTETHKAVLAYSDVGVSYFKHFKNDLTLEYALSICKSSGYLIILLAAVLFNLTLSEERREHLLTLLTRFWEFRLEVIKHFDSINHLHELNEAESVLFLLIRGSCGRALFISLCSHEPRIHKLLKNGFKLYCKEVEYRSKITGESDYLQKDNKSFLTAICRDSYVATGALAFQRRLRSDILCHIKYPDRILYDSLKLIYNRWYEMSKATGLTQTELNHYRNYAGIIAASSGVFLTIDTETLNNLSYLANVRHRIAANIDYFIKKQCQSLDNEDLLTRENSKDIISTELHPLVFPTLFHHLKAKVRELEAIDVIAPENELSFILLEQIILILRVIMERDDEIDILVQISLDLLDLIEGIFKIVEQIKHDSPKYFKCIIQLSKMLRSCEHSEERLCLSGFMLIKNRWIRTAMQWFESTIFKEYDLDNLGKPHRNMDLQRRDLDYLYIDTSIESSKVLAYLTKNLVLEAPPSLSETELIRSKQVVFGNFFNILLKGLEKSTSIKKFPPTLRHKIGLLNDNITTSLTNLLNFNVDVGFKYALPIGYSPNRNIKVAFLKVFVNIVTNFDISNKEITQKRNAAIEELAMAAVKDPSLVSKTARVCPANDTDALAGSLVSIFNIKNAAHLIVIELIRDEISTASRYMDILRRNSCATRALSMYSRLKGGAYLAAVLKPVIDGVISTGETFDVEKISPDDPDCERNVALLSKYLTILVDSIVGSIDKVPPEFFVICQAIYRYVNEKFPDVAEIAVGSFIFLRFFCPALVSPDSEGLIGTFYAKERRSFIVLAKVIQNIANGSVSSLKWPALQSKADFLKESGDRIFKFLKELSNSDRQVTITTAPENKVTVDDFHLLHKFLYHHALDVRKEIINSNIKSSEDLERLKMSGKLIDNLLGLLGQPRMEFKNAIPPYIRENMESNPELYDFMSRHSLKTLDDVDIPFVHTSVTSDGLPALVFSWVLAAKYLQIDIEMVLYRMFQIYAKIWTTRHYVVVDCTSFESKHLDEMAVKKVIAMCYKLLPNELSKNCVGFYHYNLTKRYLDIWLPIIKANLNLVTLDVPCYFLNSNSPLKTIKMLGLSDYSADLYSDVRVTLHDASLYDETHQRFEPITLKVSNKHFQVVYKTPKSVKVTKNGGISEIYFNNVFEISEIKSAGISNDRGVPYEFFIQMEDGQNLTFSSPKYLEVLKILHYSQARLEEESKDELPGAILSSQDHDKKKDITYIIGHILMIIFVGLNSEDEAVEAVGYNLLAATQSTFGLNFGHKLTISPEVYVPGDSSAFYNSILNGLAITAPELAECIWLNSMDLLENVLNDKQIPRLLVALSPWTKNLYENVYMVDDEEGHDLTVHIIRRLIRITAKQELHSLLYAQFIWTNLILEGNLTELIFEQVIYHCVDRESEGSDWRKIVFILTRIPTPDVCGLVLTRIHNISNSFLPTLKMEASTHSWSELIILVEIAVSLLFDSLLLAQIFLPDILCAVSLLIDVGPTELRSALHRLLMNVCQSFSNNELLPDANRKNLEIVSNVFARQKLKFMFGFSQDKGRVLQNFSASSFLTKFTTLECFIDNIILLMDNASVNDSLYWKTKYIIYIIGVVTNVESFLSSRAMMIMGIVARSGIDDQICRKLLTQTMKVMAVPCITEELLFYAISHVFAYSRIVDGLKPSSELLPQLFWLSTTYMRSPNTMIYQGGLLLMVNSCQRLKLGNTEDNRPKSIFAYLYSRREFFKPVLDELESLLKLHFNDRNFAHVLITFISKGLLVPFVRGIAIDALTKFFKLTYAEFQESGSNEYLVFLLFLYIVQRPDHFEKLKNEVGIDSTVVLLDDDATKIPQVLLTWLESGECSAEITLYQTAVYFASRSSDEPSKARFLLLLKHLATNRSPVVFKVLGVMKEELKRINTFDVANNVVNISFVVIRLLVIQREFISFNEISAQMEAYLASRDLIGISDIESDLTSNDLITLNKYQREVFYERRKQVLTIVSKIIESEQ</sequence>
<accession>A0A0X8HW82</accession>
<protein>
    <submittedName>
        <fullName evidence="5">HHR087Cp</fullName>
    </submittedName>
</protein>
<keyword evidence="1" id="KW-0343">GTPase activation</keyword>
<organism evidence="5 6">
    <name type="scientific">Eremothecium sinecaudum</name>
    <dbReference type="NCBI Taxonomy" id="45286"/>
    <lineage>
        <taxon>Eukaryota</taxon>
        <taxon>Fungi</taxon>
        <taxon>Dikarya</taxon>
        <taxon>Ascomycota</taxon>
        <taxon>Saccharomycotina</taxon>
        <taxon>Saccharomycetes</taxon>
        <taxon>Saccharomycetales</taxon>
        <taxon>Saccharomycetaceae</taxon>
        <taxon>Eremothecium</taxon>
    </lineage>
</organism>
<evidence type="ECO:0000256" key="1">
    <source>
        <dbReference type="ARBA" id="ARBA00022468"/>
    </source>
</evidence>
<dbReference type="CDD" id="cd05392">
    <property type="entry name" value="RasGAP_Neurofibromin_like"/>
    <property type="match status" value="1"/>
</dbReference>
<dbReference type="PANTHER" id="PTHR10194:SF142">
    <property type="entry name" value="NEUROFIBROMIN"/>
    <property type="match status" value="1"/>
</dbReference>
<feature type="region of interest" description="Disordered" evidence="3">
    <location>
        <begin position="354"/>
        <end position="381"/>
    </location>
</feature>
<dbReference type="PROSITE" id="PS50018">
    <property type="entry name" value="RAS_GTPASE_ACTIV_2"/>
    <property type="match status" value="1"/>
</dbReference>
<evidence type="ECO:0000256" key="2">
    <source>
        <dbReference type="ARBA" id="ARBA00022553"/>
    </source>
</evidence>
<name>A0A0X8HW82_9SACH</name>
<evidence type="ECO:0000313" key="5">
    <source>
        <dbReference type="EMBL" id="AMD22856.1"/>
    </source>
</evidence>
<dbReference type="InterPro" id="IPR023152">
    <property type="entry name" value="RasGAP_CS"/>
</dbReference>
<dbReference type="InterPro" id="IPR008936">
    <property type="entry name" value="Rho_GTPase_activation_prot"/>
</dbReference>
<dbReference type="InterPro" id="IPR001936">
    <property type="entry name" value="RasGAP_dom"/>
</dbReference>
<dbReference type="SMART" id="SM00323">
    <property type="entry name" value="RasGAP"/>
    <property type="match status" value="1"/>
</dbReference>
<reference evidence="5 6" key="1">
    <citation type="submission" date="2016-01" db="EMBL/GenBank/DDBJ databases">
        <title>Genome sequence of the yeast Holleya sinecauda.</title>
        <authorList>
            <person name="Dietrich F.S."/>
        </authorList>
    </citation>
    <scope>NUCLEOTIDE SEQUENCE [LARGE SCALE GENOMIC DNA]</scope>
    <source>
        <strain evidence="5 6">ATCC 58844</strain>
    </source>
</reference>
<feature type="compositionally biased region" description="Polar residues" evidence="3">
    <location>
        <begin position="804"/>
        <end position="813"/>
    </location>
</feature>
<evidence type="ECO:0000313" key="6">
    <source>
        <dbReference type="Proteomes" id="UP000243052"/>
    </source>
</evidence>
<dbReference type="RefSeq" id="XP_017989852.1">
    <property type="nucleotide sequence ID" value="XM_018134363.1"/>
</dbReference>
<dbReference type="Gene3D" id="3.40.525.10">
    <property type="entry name" value="CRAL-TRIO lipid binding domain"/>
    <property type="match status" value="1"/>
</dbReference>
<dbReference type="SUPFAM" id="SSF48350">
    <property type="entry name" value="GTPase activation domain, GAP"/>
    <property type="match status" value="1"/>
</dbReference>
<feature type="region of interest" description="Disordered" evidence="3">
    <location>
        <begin position="828"/>
        <end position="848"/>
    </location>
</feature>
<evidence type="ECO:0000256" key="3">
    <source>
        <dbReference type="SAM" id="MobiDB-lite"/>
    </source>
</evidence>
<dbReference type="InterPro" id="IPR039360">
    <property type="entry name" value="Ras_GTPase"/>
</dbReference>
<feature type="domain" description="Ras-GAP" evidence="4">
    <location>
        <begin position="1507"/>
        <end position="1696"/>
    </location>
</feature>
<dbReference type="InterPro" id="IPR036865">
    <property type="entry name" value="CRAL-TRIO_dom_sf"/>
</dbReference>
<feature type="region of interest" description="Disordered" evidence="3">
    <location>
        <begin position="477"/>
        <end position="501"/>
    </location>
</feature>
<dbReference type="Gene3D" id="1.10.506.10">
    <property type="entry name" value="GTPase Activation - p120gap, domain 1"/>
    <property type="match status" value="2"/>
</dbReference>
<dbReference type="EMBL" id="CP014248">
    <property type="protein sequence ID" value="AMD22856.1"/>
    <property type="molecule type" value="Genomic_DNA"/>
</dbReference>
<keyword evidence="6" id="KW-1185">Reference proteome</keyword>
<dbReference type="OrthoDB" id="28245at2759"/>
<dbReference type="GO" id="GO:0005096">
    <property type="term" value="F:GTPase activator activity"/>
    <property type="evidence" value="ECO:0007669"/>
    <property type="project" value="UniProtKB-KW"/>
</dbReference>
<dbReference type="Proteomes" id="UP000243052">
    <property type="component" value="Chromosome viii"/>
</dbReference>